<evidence type="ECO:0000313" key="3">
    <source>
        <dbReference type="EMBL" id="ALF01908.1"/>
    </source>
</evidence>
<organism evidence="3 4">
    <name type="scientific">Citrobacter phage Margaery</name>
    <dbReference type="NCBI Taxonomy" id="1701810"/>
    <lineage>
        <taxon>Viruses</taxon>
        <taxon>Duplodnaviria</taxon>
        <taxon>Heunggongvirae</taxon>
        <taxon>Uroviricota</taxon>
        <taxon>Caudoviricetes</taxon>
        <taxon>Pantevenvirales</taxon>
        <taxon>Straboviridae</taxon>
        <taxon>Pseudotevenvirus</taxon>
        <taxon>Pseudotevenvirus margaery</taxon>
    </lineage>
</organism>
<gene>
    <name evidence="3" type="ORF">CPT_Margaery219</name>
</gene>
<dbReference type="InterPro" id="IPR057966">
    <property type="entry name" value="T4_SCAF"/>
</dbReference>
<evidence type="ECO:0000256" key="1">
    <source>
        <dbReference type="SAM" id="Coils"/>
    </source>
</evidence>
<evidence type="ECO:0000256" key="2">
    <source>
        <dbReference type="SAM" id="MobiDB-lite"/>
    </source>
</evidence>
<dbReference type="KEGG" id="vg:26647404"/>
<feature type="coiled-coil region" evidence="1">
    <location>
        <begin position="140"/>
        <end position="174"/>
    </location>
</feature>
<accession>A0A0M4R298</accession>
<reference evidence="3 4" key="1">
    <citation type="submission" date="2015-08" db="EMBL/GenBank/DDBJ databases">
        <title>The Complete Genome of Citrobacter freundii Myophage Margaery.</title>
        <authorList>
            <person name="Yi D."/>
            <person name="Cadungog J.N."/>
            <person name="Cahill J.L."/>
            <person name="Rasche E.S."/>
            <person name="Everett G.F.K."/>
        </authorList>
    </citation>
    <scope>NUCLEOTIDE SEQUENCE [LARGE SCALE GENOMIC DNA]</scope>
</reference>
<keyword evidence="4" id="KW-1185">Reference proteome</keyword>
<keyword evidence="1" id="KW-0175">Coiled coil</keyword>
<dbReference type="EMBL" id="KT381880">
    <property type="protein sequence ID" value="ALF01908.1"/>
    <property type="molecule type" value="Genomic_DNA"/>
</dbReference>
<sequence>MLKEQLLAEAQNLDTPVELDSIFESVELSDDAKANFTTVFEQAVKAGAAKLAETHIAQIAERSDELVEAQVAEKAGEIENKLYEDANKYFDHIAQEWLSENKEAVSRDIKADLFESLVMGMKELFVEHNVVIPEAQVDVVAELEDELTENQQEVKRLFEANQAQAKEIANMKRDTIVSEKTKDLTESQIEKVQNLIEGLEYSDKFESKLTAIVEMVATKAEKQVEESTTTQTTTKDDFVPVNENTPPAEKSKINKYVQAAKALS</sequence>
<name>A0A0M4R298_9CAUD</name>
<protein>
    <submittedName>
        <fullName evidence="3">Prohead core scaffold protein</fullName>
    </submittedName>
</protein>
<dbReference type="RefSeq" id="YP_009195034.1">
    <property type="nucleotide sequence ID" value="NC_028755.1"/>
</dbReference>
<evidence type="ECO:0000313" key="4">
    <source>
        <dbReference type="Proteomes" id="UP000201970"/>
    </source>
</evidence>
<dbReference type="Proteomes" id="UP000201970">
    <property type="component" value="Segment"/>
</dbReference>
<dbReference type="GeneID" id="26647404"/>
<dbReference type="Pfam" id="PF25623">
    <property type="entry name" value="T4_CASP"/>
    <property type="match status" value="1"/>
</dbReference>
<proteinExistence type="predicted"/>
<feature type="region of interest" description="Disordered" evidence="2">
    <location>
        <begin position="220"/>
        <end position="253"/>
    </location>
</feature>